<dbReference type="Gene3D" id="3.40.50.2300">
    <property type="match status" value="2"/>
</dbReference>
<evidence type="ECO:0000256" key="5">
    <source>
        <dbReference type="SAM" id="MobiDB-lite"/>
    </source>
</evidence>
<organism evidence="7 8">
    <name type="scientific">Candidatus Segetimicrobium genomatis</name>
    <dbReference type="NCBI Taxonomy" id="2569760"/>
    <lineage>
        <taxon>Bacteria</taxon>
        <taxon>Bacillati</taxon>
        <taxon>Candidatus Sysuimicrobiota</taxon>
        <taxon>Candidatus Sysuimicrobiia</taxon>
        <taxon>Candidatus Sysuimicrobiales</taxon>
        <taxon>Candidatus Segetimicrobiaceae</taxon>
        <taxon>Candidatus Segetimicrobium</taxon>
    </lineage>
</organism>
<dbReference type="GO" id="GO:0000976">
    <property type="term" value="F:transcription cis-regulatory region binding"/>
    <property type="evidence" value="ECO:0007669"/>
    <property type="project" value="TreeGrafter"/>
</dbReference>
<dbReference type="PANTHER" id="PTHR30146">
    <property type="entry name" value="LACI-RELATED TRANSCRIPTIONAL REPRESSOR"/>
    <property type="match status" value="1"/>
</dbReference>
<dbReference type="Gene3D" id="1.10.260.40">
    <property type="entry name" value="lambda repressor-like DNA-binding domains"/>
    <property type="match status" value="1"/>
</dbReference>
<evidence type="ECO:0000313" key="7">
    <source>
        <dbReference type="EMBL" id="TMI91282.1"/>
    </source>
</evidence>
<dbReference type="SUPFAM" id="SSF47413">
    <property type="entry name" value="lambda repressor-like DNA-binding domains"/>
    <property type="match status" value="1"/>
</dbReference>
<dbReference type="PROSITE" id="PS00356">
    <property type="entry name" value="HTH_LACI_1"/>
    <property type="match status" value="1"/>
</dbReference>
<reference evidence="7 8" key="1">
    <citation type="journal article" date="2019" name="Nat. Microbiol.">
        <title>Mediterranean grassland soil C-N compound turnover is dependent on rainfall and depth, and is mediated by genomically divergent microorganisms.</title>
        <authorList>
            <person name="Diamond S."/>
            <person name="Andeer P.F."/>
            <person name="Li Z."/>
            <person name="Crits-Christoph A."/>
            <person name="Burstein D."/>
            <person name="Anantharaman K."/>
            <person name="Lane K.R."/>
            <person name="Thomas B.C."/>
            <person name="Pan C."/>
            <person name="Northen T.R."/>
            <person name="Banfield J.F."/>
        </authorList>
    </citation>
    <scope>NUCLEOTIDE SEQUENCE [LARGE SCALE GENOMIC DNA]</scope>
    <source>
        <strain evidence="7">NP_3</strain>
    </source>
</reference>
<dbReference type="PANTHER" id="PTHR30146:SF151">
    <property type="entry name" value="HTH-TYPE TRANSCRIPTIONAL REPRESSOR CYTR"/>
    <property type="match status" value="1"/>
</dbReference>
<dbReference type="PROSITE" id="PS50932">
    <property type="entry name" value="HTH_LACI_2"/>
    <property type="match status" value="1"/>
</dbReference>
<accession>A0A537K6W8</accession>
<feature type="region of interest" description="Disordered" evidence="5">
    <location>
        <begin position="332"/>
        <end position="361"/>
    </location>
</feature>
<dbReference type="Proteomes" id="UP000318509">
    <property type="component" value="Unassembled WGS sequence"/>
</dbReference>
<dbReference type="InterPro" id="IPR010982">
    <property type="entry name" value="Lambda_DNA-bd_dom_sf"/>
</dbReference>
<name>A0A537K6W8_9BACT</name>
<evidence type="ECO:0000256" key="2">
    <source>
        <dbReference type="ARBA" id="ARBA00023015"/>
    </source>
</evidence>
<dbReference type="InterPro" id="IPR046335">
    <property type="entry name" value="LacI/GalR-like_sensor"/>
</dbReference>
<evidence type="ECO:0000259" key="6">
    <source>
        <dbReference type="PROSITE" id="PS50932"/>
    </source>
</evidence>
<dbReference type="GO" id="GO:0003700">
    <property type="term" value="F:DNA-binding transcription factor activity"/>
    <property type="evidence" value="ECO:0007669"/>
    <property type="project" value="TreeGrafter"/>
</dbReference>
<evidence type="ECO:0000256" key="1">
    <source>
        <dbReference type="ARBA" id="ARBA00022491"/>
    </source>
</evidence>
<evidence type="ECO:0000256" key="3">
    <source>
        <dbReference type="ARBA" id="ARBA00023125"/>
    </source>
</evidence>
<keyword evidence="1" id="KW-0678">Repressor</keyword>
<evidence type="ECO:0000313" key="8">
    <source>
        <dbReference type="Proteomes" id="UP000318509"/>
    </source>
</evidence>
<dbReference type="CDD" id="cd06267">
    <property type="entry name" value="PBP1_LacI_sugar_binding-like"/>
    <property type="match status" value="1"/>
</dbReference>
<dbReference type="AlphaFoldDB" id="A0A537K6W8"/>
<gene>
    <name evidence="7" type="ORF">E6H00_04420</name>
</gene>
<keyword evidence="3" id="KW-0238">DNA-binding</keyword>
<evidence type="ECO:0000256" key="4">
    <source>
        <dbReference type="ARBA" id="ARBA00023163"/>
    </source>
</evidence>
<dbReference type="InterPro" id="IPR028082">
    <property type="entry name" value="Peripla_BP_I"/>
</dbReference>
<dbReference type="SMART" id="SM00354">
    <property type="entry name" value="HTH_LACI"/>
    <property type="match status" value="1"/>
</dbReference>
<keyword evidence="4" id="KW-0804">Transcription</keyword>
<dbReference type="EMBL" id="VBAK01000099">
    <property type="protein sequence ID" value="TMI91282.1"/>
    <property type="molecule type" value="Genomic_DNA"/>
</dbReference>
<keyword evidence="2" id="KW-0805">Transcription regulation</keyword>
<proteinExistence type="predicted"/>
<comment type="caution">
    <text evidence="7">The sequence shown here is derived from an EMBL/GenBank/DDBJ whole genome shotgun (WGS) entry which is preliminary data.</text>
</comment>
<dbReference type="InterPro" id="IPR000843">
    <property type="entry name" value="HTH_LacI"/>
</dbReference>
<dbReference type="Pfam" id="PF00356">
    <property type="entry name" value="LacI"/>
    <property type="match status" value="1"/>
</dbReference>
<protein>
    <submittedName>
        <fullName evidence="7">LacI family transcriptional regulator</fullName>
    </submittedName>
</protein>
<sequence>MGVTLRDVAREAQVSTATVSRVINGHGNVSDATRERILGIAERLRYVPDSAARSLSTGLTHTIGVLLPDLYGEFFSEIIRGIDEAARRRGLHLLLSGVHGSSRETATTIRALKGRVDGLLIMSPYADGAFLAEHWADDTPAVLMNTPMRGHRHSAFCIDNRGGASVMVRHLASVGHRRIAFISGPSNNFDATERLAGYREALRALALEASERVVPGDFSEESGYRAAQSLLARPRREWPDAVFAANDMMALGSLFAFNEAQVRVPADIALAGVDDIPMARFVSPPLTTVRVRMAELGARALERLAAAIKAPEATPASTETMPAELVIRASCGARAPSAPQRRPSGRGAAARRVSRRTDRGH</sequence>
<feature type="compositionally biased region" description="Low complexity" evidence="5">
    <location>
        <begin position="338"/>
        <end position="351"/>
    </location>
</feature>
<dbReference type="CDD" id="cd01392">
    <property type="entry name" value="HTH_LacI"/>
    <property type="match status" value="1"/>
</dbReference>
<dbReference type="PRINTS" id="PR00036">
    <property type="entry name" value="HTHLACI"/>
</dbReference>
<dbReference type="SUPFAM" id="SSF53822">
    <property type="entry name" value="Periplasmic binding protein-like I"/>
    <property type="match status" value="1"/>
</dbReference>
<feature type="domain" description="HTH lacI-type" evidence="6">
    <location>
        <begin position="3"/>
        <end position="57"/>
    </location>
</feature>
<dbReference type="Pfam" id="PF13377">
    <property type="entry name" value="Peripla_BP_3"/>
    <property type="match status" value="1"/>
</dbReference>